<evidence type="ECO:0000259" key="1">
    <source>
        <dbReference type="Pfam" id="PF12697"/>
    </source>
</evidence>
<gene>
    <name evidence="2" type="ORF">Slin15195_G003940</name>
</gene>
<evidence type="ECO:0000313" key="3">
    <source>
        <dbReference type="Proteomes" id="UP001056384"/>
    </source>
</evidence>
<dbReference type="InterPro" id="IPR052897">
    <property type="entry name" value="Sec-Metab_Biosynth_Hydrolase"/>
</dbReference>
<dbReference type="AlphaFoldDB" id="A0A9Q9ADE9"/>
<accession>A0A9Q9ADE9</accession>
<dbReference type="Gene3D" id="3.40.50.1820">
    <property type="entry name" value="alpha/beta hydrolase"/>
    <property type="match status" value="1"/>
</dbReference>
<dbReference type="InterPro" id="IPR029058">
    <property type="entry name" value="AB_hydrolase_fold"/>
</dbReference>
<keyword evidence="2" id="KW-0378">Hydrolase</keyword>
<dbReference type="EMBL" id="CP099418">
    <property type="protein sequence ID" value="USW47075.1"/>
    <property type="molecule type" value="Genomic_DNA"/>
</dbReference>
<feature type="domain" description="AB hydrolase-1" evidence="1">
    <location>
        <begin position="19"/>
        <end position="233"/>
    </location>
</feature>
<organism evidence="2 3">
    <name type="scientific">Septoria linicola</name>
    <dbReference type="NCBI Taxonomy" id="215465"/>
    <lineage>
        <taxon>Eukaryota</taxon>
        <taxon>Fungi</taxon>
        <taxon>Dikarya</taxon>
        <taxon>Ascomycota</taxon>
        <taxon>Pezizomycotina</taxon>
        <taxon>Dothideomycetes</taxon>
        <taxon>Dothideomycetidae</taxon>
        <taxon>Mycosphaerellales</taxon>
        <taxon>Mycosphaerellaceae</taxon>
        <taxon>Septoria</taxon>
    </lineage>
</organism>
<proteinExistence type="predicted"/>
<name>A0A9Q9ADE9_9PEZI</name>
<dbReference type="SUPFAM" id="SSF53474">
    <property type="entry name" value="alpha/beta-Hydrolases"/>
    <property type="match status" value="1"/>
</dbReference>
<dbReference type="PANTHER" id="PTHR37017:SF11">
    <property type="entry name" value="ESTERASE_LIPASE_THIOESTERASE DOMAIN-CONTAINING PROTEIN"/>
    <property type="match status" value="1"/>
</dbReference>
<protein>
    <submittedName>
        <fullName evidence="2">Alpha/beta hydrolase-1</fullName>
    </submittedName>
</protein>
<dbReference type="PANTHER" id="PTHR37017">
    <property type="entry name" value="AB HYDROLASE-1 DOMAIN-CONTAINING PROTEIN-RELATED"/>
    <property type="match status" value="1"/>
</dbReference>
<sequence length="238" mass="26759">MVVPLLDTHSTIHVQPLLDVLRSRGYQSRAIVLRSVTTHLPRPTWDDEVSHIHDEINQELENGRDVILLLHSYAGIPGTEALNRLVKADDSQAQHHQGRLLRVIFFSAHNFPTAFVVDAKKMIGPANPQFSIDKDDMLLHGLPYEEFFAPDMGRQEAQVYVEAIRPAYYIDGGGAISSEDWKTVPRTIIGCTHDAAIEKEMQEAMWSEHPEEIVWLETGHSPFAAKPEQIADALLAEL</sequence>
<dbReference type="GO" id="GO:0016787">
    <property type="term" value="F:hydrolase activity"/>
    <property type="evidence" value="ECO:0007669"/>
    <property type="project" value="UniProtKB-KW"/>
</dbReference>
<dbReference type="InterPro" id="IPR000073">
    <property type="entry name" value="AB_hydrolase_1"/>
</dbReference>
<keyword evidence="3" id="KW-1185">Reference proteome</keyword>
<dbReference type="Pfam" id="PF12697">
    <property type="entry name" value="Abhydrolase_6"/>
    <property type="match status" value="1"/>
</dbReference>
<dbReference type="Proteomes" id="UP001056384">
    <property type="component" value="Chromosome 1"/>
</dbReference>
<reference evidence="2" key="1">
    <citation type="submission" date="2022-06" db="EMBL/GenBank/DDBJ databases">
        <title>Complete genome sequences of two strains of the flax pathogen Septoria linicola.</title>
        <authorList>
            <person name="Lapalu N."/>
            <person name="Simon A."/>
            <person name="Demenou B."/>
            <person name="Paumier D."/>
            <person name="Guillot M.-P."/>
            <person name="Gout L."/>
            <person name="Valade R."/>
        </authorList>
    </citation>
    <scope>NUCLEOTIDE SEQUENCE</scope>
    <source>
        <strain evidence="2">SE15195</strain>
    </source>
</reference>
<evidence type="ECO:0000313" key="2">
    <source>
        <dbReference type="EMBL" id="USW47075.1"/>
    </source>
</evidence>